<evidence type="ECO:0000313" key="1">
    <source>
        <dbReference type="EMBL" id="GAG24581.1"/>
    </source>
</evidence>
<name>X0XI11_9ZZZZ</name>
<gene>
    <name evidence="1" type="ORF">S01H1_55346</name>
</gene>
<accession>X0XI11</accession>
<comment type="caution">
    <text evidence="1">The sequence shown here is derived from an EMBL/GenBank/DDBJ whole genome shotgun (WGS) entry which is preliminary data.</text>
</comment>
<feature type="non-terminal residue" evidence="1">
    <location>
        <position position="215"/>
    </location>
</feature>
<dbReference type="AlphaFoldDB" id="X0XI11"/>
<reference evidence="1" key="1">
    <citation type="journal article" date="2014" name="Front. Microbiol.">
        <title>High frequency of phylogenetically diverse reductive dehalogenase-homologous genes in deep subseafloor sedimentary metagenomes.</title>
        <authorList>
            <person name="Kawai M."/>
            <person name="Futagami T."/>
            <person name="Toyoda A."/>
            <person name="Takaki Y."/>
            <person name="Nishi S."/>
            <person name="Hori S."/>
            <person name="Arai W."/>
            <person name="Tsubouchi T."/>
            <person name="Morono Y."/>
            <person name="Uchiyama I."/>
            <person name="Ito T."/>
            <person name="Fujiyama A."/>
            <person name="Inagaki F."/>
            <person name="Takami H."/>
        </authorList>
    </citation>
    <scope>NUCLEOTIDE SEQUENCE</scope>
    <source>
        <strain evidence="1">Expedition CK06-06</strain>
    </source>
</reference>
<protein>
    <submittedName>
        <fullName evidence="1">Uncharacterized protein</fullName>
    </submittedName>
</protein>
<dbReference type="EMBL" id="BARS01035973">
    <property type="protein sequence ID" value="GAG24581.1"/>
    <property type="molecule type" value="Genomic_DNA"/>
</dbReference>
<sequence length="215" mass="24011">MALLVPVLRSAREQGQRVVCLSNLRQLTLAWVAYAEEHDGKIVFGGGTIEGWLGQAFILPKSRSELIENPYKGALWPYVQDIDVYRCPRGRAGHAATYSTVVAVNGGVLVEGTHFPEREPLGIGLITPWEGEEVFGKRVGRTVLRLTRLTDIVSPGAAQRAVFMDMGQTPAGNNFYVYYLYPRWKWHSAPPIRHADGTTLSMADGHVEYWKWKGD</sequence>
<organism evidence="1">
    <name type="scientific">marine sediment metagenome</name>
    <dbReference type="NCBI Taxonomy" id="412755"/>
    <lineage>
        <taxon>unclassified sequences</taxon>
        <taxon>metagenomes</taxon>
        <taxon>ecological metagenomes</taxon>
    </lineage>
</organism>
<proteinExistence type="predicted"/>